<reference evidence="1 2" key="1">
    <citation type="submission" date="2024-10" db="EMBL/GenBank/DDBJ databases">
        <title>Updated reference genomes for cyclostephanoid diatoms.</title>
        <authorList>
            <person name="Roberts W.R."/>
            <person name="Alverson A.J."/>
        </authorList>
    </citation>
    <scope>NUCLEOTIDE SEQUENCE [LARGE SCALE GENOMIC DNA]</scope>
    <source>
        <strain evidence="1 2">AJA276-08</strain>
    </source>
</reference>
<evidence type="ECO:0000313" key="1">
    <source>
        <dbReference type="EMBL" id="KAL3788313.1"/>
    </source>
</evidence>
<protein>
    <submittedName>
        <fullName evidence="1">Uncharacterized protein</fullName>
    </submittedName>
</protein>
<dbReference type="EMBL" id="JALLAZ020000731">
    <property type="protein sequence ID" value="KAL3788313.1"/>
    <property type="molecule type" value="Genomic_DNA"/>
</dbReference>
<proteinExistence type="predicted"/>
<organism evidence="1 2">
    <name type="scientific">Stephanodiscus triporus</name>
    <dbReference type="NCBI Taxonomy" id="2934178"/>
    <lineage>
        <taxon>Eukaryota</taxon>
        <taxon>Sar</taxon>
        <taxon>Stramenopiles</taxon>
        <taxon>Ochrophyta</taxon>
        <taxon>Bacillariophyta</taxon>
        <taxon>Coscinodiscophyceae</taxon>
        <taxon>Thalassiosirophycidae</taxon>
        <taxon>Stephanodiscales</taxon>
        <taxon>Stephanodiscaceae</taxon>
        <taxon>Stephanodiscus</taxon>
    </lineage>
</organism>
<comment type="caution">
    <text evidence="1">The sequence shown here is derived from an EMBL/GenBank/DDBJ whole genome shotgun (WGS) entry which is preliminary data.</text>
</comment>
<gene>
    <name evidence="1" type="ORF">ACHAW5_003666</name>
</gene>
<name>A0ABD3PKV9_9STRA</name>
<accession>A0ABD3PKV9</accession>
<dbReference type="AlphaFoldDB" id="A0ABD3PKV9"/>
<keyword evidence="2" id="KW-1185">Reference proteome</keyword>
<dbReference type="Proteomes" id="UP001530315">
    <property type="component" value="Unassembled WGS sequence"/>
</dbReference>
<evidence type="ECO:0000313" key="2">
    <source>
        <dbReference type="Proteomes" id="UP001530315"/>
    </source>
</evidence>
<sequence length="226" mass="24365">MVKYKKCIWPGNARGHEVGISGNYAKKCDFRKENGYSCDMTGKKKVQNKENLNPCSCTGSSCSLLVRFAGPYADKCGFWINHGKADTTGKQKAMSAKRKSTLLEALEAQPSPQLNGVSDEEKRNAVKAGIVALNAAIAKVRKVVGEVRKITHSVFLIICGATSYGGVENAPNIELARTSLTTKARPAKSKSGKYKKTKGRQGSIVIAVGLNYKAVSAEDAHALYSY</sequence>